<organism evidence="2 3">
    <name type="scientific">Geosporobacter subterraneus DSM 17957</name>
    <dbReference type="NCBI Taxonomy" id="1121919"/>
    <lineage>
        <taxon>Bacteria</taxon>
        <taxon>Bacillati</taxon>
        <taxon>Bacillota</taxon>
        <taxon>Clostridia</taxon>
        <taxon>Peptostreptococcales</taxon>
        <taxon>Thermotaleaceae</taxon>
        <taxon>Geosporobacter</taxon>
    </lineage>
</organism>
<name>A0A1M6ETA7_9FIRM</name>
<dbReference type="STRING" id="1121919.SAMN02745975_00817"/>
<feature type="signal peptide" evidence="1">
    <location>
        <begin position="1"/>
        <end position="24"/>
    </location>
</feature>
<accession>A0A1M6ETA7</accession>
<evidence type="ECO:0000313" key="2">
    <source>
        <dbReference type="EMBL" id="SHI88580.1"/>
    </source>
</evidence>
<evidence type="ECO:0008006" key="4">
    <source>
        <dbReference type="Google" id="ProtNLM"/>
    </source>
</evidence>
<dbReference type="Proteomes" id="UP000184536">
    <property type="component" value="Unassembled WGS sequence"/>
</dbReference>
<dbReference type="RefSeq" id="WP_190014169.1">
    <property type="nucleotide sequence ID" value="NZ_FQZV01000009.1"/>
</dbReference>
<evidence type="ECO:0000313" key="3">
    <source>
        <dbReference type="Proteomes" id="UP000184536"/>
    </source>
</evidence>
<gene>
    <name evidence="2" type="ORF">SAMN02745975_00817</name>
</gene>
<keyword evidence="3" id="KW-1185">Reference proteome</keyword>
<feature type="chain" id="PRO_5012025381" description="Copper amine oxidase N-terminal domain-containing protein" evidence="1">
    <location>
        <begin position="25"/>
        <end position="63"/>
    </location>
</feature>
<proteinExistence type="predicted"/>
<evidence type="ECO:0000256" key="1">
    <source>
        <dbReference type="SAM" id="SignalP"/>
    </source>
</evidence>
<dbReference type="EMBL" id="FQZV01000009">
    <property type="protein sequence ID" value="SHI88580.1"/>
    <property type="molecule type" value="Genomic_DNA"/>
</dbReference>
<keyword evidence="1" id="KW-0732">Signal</keyword>
<sequence length="63" mass="6751">MKRCSLLLTVVLMILSLSTGLTYAADRVQISIDGQLLAVDVPPVIVKGRTLAPMGAVQCYFCP</sequence>
<reference evidence="3" key="1">
    <citation type="submission" date="2016-11" db="EMBL/GenBank/DDBJ databases">
        <authorList>
            <person name="Varghese N."/>
            <person name="Submissions S."/>
        </authorList>
    </citation>
    <scope>NUCLEOTIDE SEQUENCE [LARGE SCALE GENOMIC DNA]</scope>
    <source>
        <strain evidence="3">DSM 17957</strain>
    </source>
</reference>
<dbReference type="AlphaFoldDB" id="A0A1M6ETA7"/>
<protein>
    <recommendedName>
        <fullName evidence="4">Copper amine oxidase N-terminal domain-containing protein</fullName>
    </recommendedName>
</protein>